<dbReference type="Proteomes" id="UP000644693">
    <property type="component" value="Unassembled WGS sequence"/>
</dbReference>
<name>A0A919CI32_9GAMM</name>
<proteinExistence type="predicted"/>
<dbReference type="InterPro" id="IPR006869">
    <property type="entry name" value="DUF547"/>
</dbReference>
<comment type="caution">
    <text evidence="2">The sequence shown here is derived from an EMBL/GenBank/DDBJ whole genome shotgun (WGS) entry which is preliminary data.</text>
</comment>
<keyword evidence="3" id="KW-1185">Reference proteome</keyword>
<dbReference type="EMBL" id="BMYM01000001">
    <property type="protein sequence ID" value="GHD27526.1"/>
    <property type="molecule type" value="Genomic_DNA"/>
</dbReference>
<dbReference type="PANTHER" id="PTHR46361:SF3">
    <property type="entry name" value="ELECTRON CARRIER_ PROTEIN DISULFIDE OXIDOREDUCTASE"/>
    <property type="match status" value="1"/>
</dbReference>
<organism evidence="2 3">
    <name type="scientific">Parahalioglobus pacificus</name>
    <dbReference type="NCBI Taxonomy" id="930806"/>
    <lineage>
        <taxon>Bacteria</taxon>
        <taxon>Pseudomonadati</taxon>
        <taxon>Pseudomonadota</taxon>
        <taxon>Gammaproteobacteria</taxon>
        <taxon>Cellvibrionales</taxon>
        <taxon>Halieaceae</taxon>
        <taxon>Parahalioglobus</taxon>
    </lineage>
</organism>
<dbReference type="Pfam" id="PF04784">
    <property type="entry name" value="DUF547"/>
    <property type="match status" value="1"/>
</dbReference>
<protein>
    <submittedName>
        <fullName evidence="2">DUF547 domain-containing protein</fullName>
    </submittedName>
</protein>
<gene>
    <name evidence="2" type="ORF">GCM10007053_05960</name>
</gene>
<dbReference type="PANTHER" id="PTHR46361">
    <property type="entry name" value="ELECTRON CARRIER/ PROTEIN DISULFIDE OXIDOREDUCTASE"/>
    <property type="match status" value="1"/>
</dbReference>
<reference evidence="2" key="2">
    <citation type="submission" date="2020-09" db="EMBL/GenBank/DDBJ databases">
        <authorList>
            <person name="Sun Q."/>
            <person name="Kim S."/>
        </authorList>
    </citation>
    <scope>NUCLEOTIDE SEQUENCE</scope>
    <source>
        <strain evidence="2">KCTC 23430</strain>
    </source>
</reference>
<evidence type="ECO:0000259" key="1">
    <source>
        <dbReference type="Pfam" id="PF04784"/>
    </source>
</evidence>
<evidence type="ECO:0000313" key="2">
    <source>
        <dbReference type="EMBL" id="GHD27526.1"/>
    </source>
</evidence>
<accession>A0A919CI32</accession>
<dbReference type="AlphaFoldDB" id="A0A919CI32"/>
<reference evidence="2" key="1">
    <citation type="journal article" date="2014" name="Int. J. Syst. Evol. Microbiol.">
        <title>Complete genome sequence of Corynebacterium casei LMG S-19264T (=DSM 44701T), isolated from a smear-ripened cheese.</title>
        <authorList>
            <consortium name="US DOE Joint Genome Institute (JGI-PGF)"/>
            <person name="Walter F."/>
            <person name="Albersmeier A."/>
            <person name="Kalinowski J."/>
            <person name="Ruckert C."/>
        </authorList>
    </citation>
    <scope>NUCLEOTIDE SEQUENCE</scope>
    <source>
        <strain evidence="2">KCTC 23430</strain>
    </source>
</reference>
<feature type="domain" description="DUF547" evidence="1">
    <location>
        <begin position="88"/>
        <end position="199"/>
    </location>
</feature>
<evidence type="ECO:0000313" key="3">
    <source>
        <dbReference type="Proteomes" id="UP000644693"/>
    </source>
</evidence>
<sequence length="266" mass="29717">MLALLLVTALPARALFEPKSEAWERWRPAADVATITLDHSAWANVLSRYLNTSTDSGIYLFDYAAVTSADRQQLQSYVDYLASQPVLRLTAQQQQAYWINLYNALTVALIVDNPGVASIRDIKDGFFSLGPWNRELVTVDGVALTLNDIEHRILRPLYRDARVHFAVNCASLGCPDLQAVPFTANNLDALMDSAARAFLAHPRGLTIEDEAITVSTIFKWFDEDFGDSKAAVLSWIADYAPEGSAEEVRGWAGKVRYEYDWDLNKP</sequence>